<organism evidence="4 5">
    <name type="scientific">Paenibacillus vini</name>
    <dbReference type="NCBI Taxonomy" id="1476024"/>
    <lineage>
        <taxon>Bacteria</taxon>
        <taxon>Bacillati</taxon>
        <taxon>Bacillota</taxon>
        <taxon>Bacilli</taxon>
        <taxon>Bacillales</taxon>
        <taxon>Paenibacillaceae</taxon>
        <taxon>Paenibacillus</taxon>
    </lineage>
</organism>
<dbReference type="InterPro" id="IPR028349">
    <property type="entry name" value="PafC-like"/>
</dbReference>
<dbReference type="PROSITE" id="PS52050">
    <property type="entry name" value="WYL"/>
    <property type="match status" value="1"/>
</dbReference>
<evidence type="ECO:0000256" key="2">
    <source>
        <dbReference type="ARBA" id="ARBA00023163"/>
    </source>
</evidence>
<comment type="caution">
    <text evidence="4">The sequence shown here is derived from an EMBL/GenBank/DDBJ whole genome shotgun (WGS) entry which is preliminary data.</text>
</comment>
<keyword evidence="5" id="KW-1185">Reference proteome</keyword>
<dbReference type="InterPro" id="IPR051534">
    <property type="entry name" value="CBASS_pafABC_assoc_protein"/>
</dbReference>
<dbReference type="InterPro" id="IPR013196">
    <property type="entry name" value="HTH_11"/>
</dbReference>
<evidence type="ECO:0000256" key="1">
    <source>
        <dbReference type="ARBA" id="ARBA00023015"/>
    </source>
</evidence>
<dbReference type="InterPro" id="IPR026881">
    <property type="entry name" value="WYL_dom"/>
</dbReference>
<dbReference type="InterPro" id="IPR057727">
    <property type="entry name" value="WCX_dom"/>
</dbReference>
<dbReference type="Gene3D" id="1.10.10.10">
    <property type="entry name" value="Winged helix-like DNA-binding domain superfamily/Winged helix DNA-binding domain"/>
    <property type="match status" value="1"/>
</dbReference>
<evidence type="ECO:0000313" key="5">
    <source>
        <dbReference type="Proteomes" id="UP000679992"/>
    </source>
</evidence>
<dbReference type="Pfam" id="PF25583">
    <property type="entry name" value="WCX"/>
    <property type="match status" value="1"/>
</dbReference>
<keyword evidence="1" id="KW-0805">Transcription regulation</keyword>
<accession>A0ABQ4M6W8</accession>
<dbReference type="InterPro" id="IPR001034">
    <property type="entry name" value="DeoR_HTH"/>
</dbReference>
<dbReference type="PIRSF" id="PIRSF016838">
    <property type="entry name" value="PafC"/>
    <property type="match status" value="1"/>
</dbReference>
<dbReference type="InterPro" id="IPR036388">
    <property type="entry name" value="WH-like_DNA-bd_sf"/>
</dbReference>
<dbReference type="PANTHER" id="PTHR34580">
    <property type="match status" value="1"/>
</dbReference>
<sequence length="321" mass="36891">MKTERLLAMTVLLLNRGRMSARELAERFEVSVKTIYRDMETLSLAGIPVTALQGTAGGFEIMDRYTLDRHLVSQGEIASLLTALRGASQALEDRTYADLLEKFKALLQPSGKTAWESGGSELVFDFQPWGQGPAIKQNVAMLRQAIVDKRLVRLIYIHQDGTEHIRVVEPASLIMKGSVWYLQAYCRMRGDFRVFRLSRVMEFSLLQECFNPREAPILDGFSWDPAWSRKDECEVSLIFRLEARYRIGDVFLPEQIRVQEDGNIFVQGVFSRDEWFYSMLLSFGDLVRVLTPGSLVQEMKLRAERIVRLYESDPPISNWTY</sequence>
<feature type="domain" description="HTH deoR-type" evidence="3">
    <location>
        <begin position="2"/>
        <end position="61"/>
    </location>
</feature>
<protein>
    <submittedName>
        <fullName evidence="4">DeoR family transcriptional regulator</fullName>
    </submittedName>
</protein>
<dbReference type="Pfam" id="PF13280">
    <property type="entry name" value="WYL"/>
    <property type="match status" value="1"/>
</dbReference>
<dbReference type="InterPro" id="IPR036390">
    <property type="entry name" value="WH_DNA-bd_sf"/>
</dbReference>
<dbReference type="PROSITE" id="PS51000">
    <property type="entry name" value="HTH_DEOR_2"/>
    <property type="match status" value="1"/>
</dbReference>
<keyword evidence="2" id="KW-0804">Transcription</keyword>
<dbReference type="RefSeq" id="WP_213653578.1">
    <property type="nucleotide sequence ID" value="NZ_BOSL01000001.1"/>
</dbReference>
<reference evidence="4 5" key="1">
    <citation type="submission" date="2021-03" db="EMBL/GenBank/DDBJ databases">
        <title>Antimicrobial resistance genes in bacteria isolated from Japanese honey, and their potential for conferring macrolide and lincosamide resistance in the American foulbrood pathogen Paenibacillus larvae.</title>
        <authorList>
            <person name="Okamoto M."/>
            <person name="Kumagai M."/>
            <person name="Kanamori H."/>
            <person name="Takamatsu D."/>
        </authorList>
    </citation>
    <scope>NUCLEOTIDE SEQUENCE [LARGE SCALE GENOMIC DNA]</scope>
    <source>
        <strain evidence="4 5">J42TS3</strain>
    </source>
</reference>
<proteinExistence type="predicted"/>
<name>A0ABQ4M6W8_9BACL</name>
<dbReference type="PANTHER" id="PTHR34580:SF1">
    <property type="entry name" value="PROTEIN PAFC"/>
    <property type="match status" value="1"/>
</dbReference>
<gene>
    <name evidence="4" type="ORF">J42TS3_04070</name>
</gene>
<dbReference type="SUPFAM" id="SSF46785">
    <property type="entry name" value="Winged helix' DNA-binding domain"/>
    <property type="match status" value="1"/>
</dbReference>
<dbReference type="Pfam" id="PF08279">
    <property type="entry name" value="HTH_11"/>
    <property type="match status" value="1"/>
</dbReference>
<evidence type="ECO:0000313" key="4">
    <source>
        <dbReference type="EMBL" id="GIP51372.1"/>
    </source>
</evidence>
<evidence type="ECO:0000259" key="3">
    <source>
        <dbReference type="PROSITE" id="PS51000"/>
    </source>
</evidence>
<dbReference type="Proteomes" id="UP000679992">
    <property type="component" value="Unassembled WGS sequence"/>
</dbReference>
<dbReference type="EMBL" id="BOSL01000001">
    <property type="protein sequence ID" value="GIP51372.1"/>
    <property type="molecule type" value="Genomic_DNA"/>
</dbReference>